<evidence type="ECO:0000256" key="1">
    <source>
        <dbReference type="SAM" id="SignalP"/>
    </source>
</evidence>
<feature type="signal peptide" evidence="1">
    <location>
        <begin position="1"/>
        <end position="29"/>
    </location>
</feature>
<evidence type="ECO:0000313" key="3">
    <source>
        <dbReference type="Proteomes" id="UP001165090"/>
    </source>
</evidence>
<evidence type="ECO:0000313" key="2">
    <source>
        <dbReference type="EMBL" id="GLI65513.1"/>
    </source>
</evidence>
<sequence length="106" mass="11590">MTARRRALASRLAAAVLILIFGGAAIVRAVNTTLCVEVGMTLPDNPEVKEFLKCANPVHILPSCCRHLLTLTKYYDCLTVPAFVDRINRFLNGKTTVNGVQQDCVS</sequence>
<organism evidence="2 3">
    <name type="scientific">Volvox africanus</name>
    <dbReference type="NCBI Taxonomy" id="51714"/>
    <lineage>
        <taxon>Eukaryota</taxon>
        <taxon>Viridiplantae</taxon>
        <taxon>Chlorophyta</taxon>
        <taxon>core chlorophytes</taxon>
        <taxon>Chlorophyceae</taxon>
        <taxon>CS clade</taxon>
        <taxon>Chlamydomonadales</taxon>
        <taxon>Volvocaceae</taxon>
        <taxon>Volvox</taxon>
    </lineage>
</organism>
<dbReference type="Proteomes" id="UP001165090">
    <property type="component" value="Unassembled WGS sequence"/>
</dbReference>
<keyword evidence="1" id="KW-0732">Signal</keyword>
<gene>
    <name evidence="2" type="ORF">VaNZ11_009064</name>
</gene>
<protein>
    <submittedName>
        <fullName evidence="2">Uncharacterized protein</fullName>
    </submittedName>
</protein>
<dbReference type="EMBL" id="BSDZ01000024">
    <property type="protein sequence ID" value="GLI65513.1"/>
    <property type="molecule type" value="Genomic_DNA"/>
</dbReference>
<keyword evidence="3" id="KW-1185">Reference proteome</keyword>
<feature type="chain" id="PRO_5046338962" evidence="1">
    <location>
        <begin position="30"/>
        <end position="106"/>
    </location>
</feature>
<name>A0ABQ5S7M9_9CHLO</name>
<accession>A0ABQ5S7M9</accession>
<reference evidence="2 3" key="1">
    <citation type="journal article" date="2023" name="IScience">
        <title>Expanded male sex-determining region conserved during the evolution of homothallism in the green alga Volvox.</title>
        <authorList>
            <person name="Yamamoto K."/>
            <person name="Matsuzaki R."/>
            <person name="Mahakham W."/>
            <person name="Heman W."/>
            <person name="Sekimoto H."/>
            <person name="Kawachi M."/>
            <person name="Minakuchi Y."/>
            <person name="Toyoda A."/>
            <person name="Nozaki H."/>
        </authorList>
    </citation>
    <scope>NUCLEOTIDE SEQUENCE [LARGE SCALE GENOMIC DNA]</scope>
    <source>
        <strain evidence="2 3">NIES-4468</strain>
    </source>
</reference>
<comment type="caution">
    <text evidence="2">The sequence shown here is derived from an EMBL/GenBank/DDBJ whole genome shotgun (WGS) entry which is preliminary data.</text>
</comment>
<proteinExistence type="predicted"/>